<dbReference type="InterPro" id="IPR011882">
    <property type="entry name" value="PaaC"/>
</dbReference>
<protein>
    <submittedName>
        <fullName evidence="1">Ring-1,2-phenylacetyl-CoA epoxidase subunit PaaC</fullName>
        <ecNumber evidence="1">1.14.13.149</ecNumber>
    </submittedName>
</protein>
<organism evidence="1 2">
    <name type="scientific">Aeromicrobium panaciterrae</name>
    <dbReference type="NCBI Taxonomy" id="363861"/>
    <lineage>
        <taxon>Bacteria</taxon>
        <taxon>Bacillati</taxon>
        <taxon>Actinomycetota</taxon>
        <taxon>Actinomycetes</taxon>
        <taxon>Propionibacteriales</taxon>
        <taxon>Nocardioidaceae</taxon>
        <taxon>Aeromicrobium</taxon>
    </lineage>
</organism>
<reference evidence="1 2" key="1">
    <citation type="submission" date="2023-07" db="EMBL/GenBank/DDBJ databases">
        <title>Sorghum-associated microbial communities from plants grown in Nebraska, USA.</title>
        <authorList>
            <person name="Schachtman D."/>
        </authorList>
    </citation>
    <scope>NUCLEOTIDE SEQUENCE [LARGE SCALE GENOMIC DNA]</scope>
    <source>
        <strain evidence="1 2">BE248</strain>
    </source>
</reference>
<dbReference type="Proteomes" id="UP001257739">
    <property type="component" value="Unassembled WGS sequence"/>
</dbReference>
<dbReference type="PANTHER" id="PTHR30458:SF0">
    <property type="entry name" value="1,2-PHENYLACETYL-COA EPOXIDASE, SUBUNIT C"/>
    <property type="match status" value="1"/>
</dbReference>
<dbReference type="Pfam" id="PF05138">
    <property type="entry name" value="PaaA_PaaC"/>
    <property type="match status" value="1"/>
</dbReference>
<dbReference type="NCBIfam" id="TIGR02158">
    <property type="entry name" value="PA_CoA_Oxy3"/>
    <property type="match status" value="1"/>
</dbReference>
<evidence type="ECO:0000313" key="2">
    <source>
        <dbReference type="Proteomes" id="UP001257739"/>
    </source>
</evidence>
<dbReference type="GO" id="GO:0097266">
    <property type="term" value="F:phenylacetyl-CoA 1,2-epoxidase activity"/>
    <property type="evidence" value="ECO:0007669"/>
    <property type="project" value="UniProtKB-EC"/>
</dbReference>
<keyword evidence="1" id="KW-0560">Oxidoreductase</keyword>
<name>A0ABU1UN93_9ACTN</name>
<keyword evidence="2" id="KW-1185">Reference proteome</keyword>
<gene>
    <name evidence="1" type="ORF">J2X11_001491</name>
</gene>
<dbReference type="InterPro" id="IPR007814">
    <property type="entry name" value="PaaA_PaaC"/>
</dbReference>
<dbReference type="SUPFAM" id="SSF47240">
    <property type="entry name" value="Ferritin-like"/>
    <property type="match status" value="1"/>
</dbReference>
<dbReference type="EMBL" id="JAVDWH010000001">
    <property type="protein sequence ID" value="MDR7086652.1"/>
    <property type="molecule type" value="Genomic_DNA"/>
</dbReference>
<sequence length="216" mass="23975">MILELADDALILSHRCSEWLTRSPEIELDIAFGNIGLDLLGQARSLYALVGDEDQLAYHRDAPEWRNCTLVELPNGDFAFSMMRLLSFASYECALFRTDPGTDELRAIYAKAAKEAAYHLEHAEAWVLRLGDGTDVSHARMQEAADTVWPLLTELCSPAPEVEEAVRTQLASILTTATLTVPNAAADTQRGEHTPHLTELLDEMQALAREHEGATW</sequence>
<dbReference type="InterPro" id="IPR009078">
    <property type="entry name" value="Ferritin-like_SF"/>
</dbReference>
<dbReference type="PANTHER" id="PTHR30458">
    <property type="entry name" value="PHENYLACETIC ACID DEGRADATION PROTEIN PAA"/>
    <property type="match status" value="1"/>
</dbReference>
<evidence type="ECO:0000313" key="1">
    <source>
        <dbReference type="EMBL" id="MDR7086652.1"/>
    </source>
</evidence>
<dbReference type="InterPro" id="IPR012347">
    <property type="entry name" value="Ferritin-like"/>
</dbReference>
<dbReference type="Gene3D" id="1.20.1260.10">
    <property type="match status" value="1"/>
</dbReference>
<dbReference type="InterPro" id="IPR052703">
    <property type="entry name" value="Aromatic_CoA_ox/epox"/>
</dbReference>
<comment type="caution">
    <text evidence="1">The sequence shown here is derived from an EMBL/GenBank/DDBJ whole genome shotgun (WGS) entry which is preliminary data.</text>
</comment>
<proteinExistence type="predicted"/>
<dbReference type="RefSeq" id="WP_309968911.1">
    <property type="nucleotide sequence ID" value="NZ_JAVDWH010000001.1"/>
</dbReference>
<dbReference type="EC" id="1.14.13.149" evidence="1"/>
<accession>A0ABU1UN93</accession>